<gene>
    <name evidence="2" type="ORF">ESB04_03255</name>
</gene>
<dbReference type="InterPro" id="IPR015797">
    <property type="entry name" value="NUDIX_hydrolase-like_dom_sf"/>
</dbReference>
<dbReference type="Pfam" id="PF21906">
    <property type="entry name" value="WHD_NrtR"/>
    <property type="match status" value="1"/>
</dbReference>
<dbReference type="InterPro" id="IPR054105">
    <property type="entry name" value="WHD_NrtR"/>
</dbReference>
<dbReference type="InterPro" id="IPR036388">
    <property type="entry name" value="WH-like_DNA-bd_sf"/>
</dbReference>
<dbReference type="PANTHER" id="PTHR43736:SF4">
    <property type="entry name" value="SLR1690 PROTEIN"/>
    <property type="match status" value="1"/>
</dbReference>
<protein>
    <submittedName>
        <fullName evidence="2">NUDIX hydrolase</fullName>
    </submittedName>
</protein>
<keyword evidence="2" id="KW-0378">Hydrolase</keyword>
<accession>A0A4Q1C0X6</accession>
<proteinExistence type="predicted"/>
<dbReference type="OrthoDB" id="9786141at2"/>
<evidence type="ECO:0000313" key="2">
    <source>
        <dbReference type="EMBL" id="RXK50680.1"/>
    </source>
</evidence>
<dbReference type="InterPro" id="IPR000086">
    <property type="entry name" value="NUDIX_hydrolase_dom"/>
</dbReference>
<dbReference type="AlphaFoldDB" id="A0A4Q1C0X6"/>
<dbReference type="EMBL" id="SDHY01000002">
    <property type="protein sequence ID" value="RXK50680.1"/>
    <property type="molecule type" value="Genomic_DNA"/>
</dbReference>
<name>A0A4Q1C0X6_9BACT</name>
<dbReference type="Proteomes" id="UP000289455">
    <property type="component" value="Unassembled WGS sequence"/>
</dbReference>
<dbReference type="PROSITE" id="PS51462">
    <property type="entry name" value="NUDIX"/>
    <property type="match status" value="1"/>
</dbReference>
<evidence type="ECO:0000259" key="1">
    <source>
        <dbReference type="PROSITE" id="PS51462"/>
    </source>
</evidence>
<dbReference type="CDD" id="cd18873">
    <property type="entry name" value="NUDIX_NadM_like"/>
    <property type="match status" value="1"/>
</dbReference>
<dbReference type="SUPFAM" id="SSF46785">
    <property type="entry name" value="Winged helix' DNA-binding domain"/>
    <property type="match status" value="1"/>
</dbReference>
<sequence length="242" mass="28617">MSNSYINISQKNYIPQLSIDCVIFGYQSGNIKVLVSKLNFRGDFWCLPSGFIYQDEDLDAAAQRILEDRTQIKNIYLKQFYVFGKSNRINSVFINSLLEQNPQLQGSPEEFAWFVRRFISVGYFALVNMEKVIPQKTELDEKMEWVDIYDLPNLIMDGKEIIAEALQSLRRNFDDQMVGYNLLPETFTMKDLQQLYETIFDKPFRRNNFQKMMLDLNILDRLEKQFTGGAHKAPYLYRFKER</sequence>
<dbReference type="InterPro" id="IPR036390">
    <property type="entry name" value="WH_DNA-bd_sf"/>
</dbReference>
<dbReference type="RefSeq" id="WP_129026235.1">
    <property type="nucleotide sequence ID" value="NZ_SDHY01000002.1"/>
</dbReference>
<reference evidence="2 3" key="1">
    <citation type="submission" date="2019-01" db="EMBL/GenBank/DDBJ databases">
        <title>Cytophagaceae bacterium strain CAR-16.</title>
        <authorList>
            <person name="Chen W.-M."/>
        </authorList>
    </citation>
    <scope>NUCLEOTIDE SEQUENCE [LARGE SCALE GENOMIC DNA]</scope>
    <source>
        <strain evidence="2 3">CAR-16</strain>
    </source>
</reference>
<dbReference type="Pfam" id="PF00293">
    <property type="entry name" value="NUDIX"/>
    <property type="match status" value="1"/>
</dbReference>
<dbReference type="Gene3D" id="3.90.79.10">
    <property type="entry name" value="Nucleoside Triphosphate Pyrophosphohydrolase"/>
    <property type="match status" value="1"/>
</dbReference>
<dbReference type="Gene3D" id="1.10.10.10">
    <property type="entry name" value="Winged helix-like DNA-binding domain superfamily/Winged helix DNA-binding domain"/>
    <property type="match status" value="1"/>
</dbReference>
<evidence type="ECO:0000313" key="3">
    <source>
        <dbReference type="Proteomes" id="UP000289455"/>
    </source>
</evidence>
<keyword evidence="3" id="KW-1185">Reference proteome</keyword>
<feature type="domain" description="Nudix hydrolase" evidence="1">
    <location>
        <begin position="14"/>
        <end position="168"/>
    </location>
</feature>
<dbReference type="GO" id="GO:0016787">
    <property type="term" value="F:hydrolase activity"/>
    <property type="evidence" value="ECO:0007669"/>
    <property type="project" value="UniProtKB-KW"/>
</dbReference>
<comment type="caution">
    <text evidence="2">The sequence shown here is derived from an EMBL/GenBank/DDBJ whole genome shotgun (WGS) entry which is preliminary data.</text>
</comment>
<dbReference type="SUPFAM" id="SSF55811">
    <property type="entry name" value="Nudix"/>
    <property type="match status" value="1"/>
</dbReference>
<organism evidence="2 3">
    <name type="scientific">Aquirufa rosea</name>
    <dbReference type="NCBI Taxonomy" id="2509241"/>
    <lineage>
        <taxon>Bacteria</taxon>
        <taxon>Pseudomonadati</taxon>
        <taxon>Bacteroidota</taxon>
        <taxon>Cytophagia</taxon>
        <taxon>Cytophagales</taxon>
        <taxon>Flectobacillaceae</taxon>
        <taxon>Aquirufa</taxon>
    </lineage>
</organism>
<dbReference type="PANTHER" id="PTHR43736">
    <property type="entry name" value="ADP-RIBOSE PYROPHOSPHATASE"/>
    <property type="match status" value="1"/>
</dbReference>